<evidence type="ECO:0000313" key="3">
    <source>
        <dbReference type="EMBL" id="SEM30084.1"/>
    </source>
</evidence>
<dbReference type="RefSeq" id="WP_089998908.1">
    <property type="nucleotide sequence ID" value="NZ_FOBV01000002.1"/>
</dbReference>
<dbReference type="Gene3D" id="1.20.58.2150">
    <property type="match status" value="1"/>
</dbReference>
<dbReference type="Pfam" id="PF15979">
    <property type="entry name" value="Glyco_hydro_115"/>
    <property type="match status" value="1"/>
</dbReference>
<protein>
    <submittedName>
        <fullName evidence="3">Glycosyl hydrolase family 67 N-terminus</fullName>
    </submittedName>
</protein>
<gene>
    <name evidence="3" type="ORF">SAMN05421856_102277</name>
</gene>
<evidence type="ECO:0000259" key="2">
    <source>
        <dbReference type="Pfam" id="PF17829"/>
    </source>
</evidence>
<organism evidence="3 4">
    <name type="scientific">Chryseobacterium taichungense</name>
    <dbReference type="NCBI Taxonomy" id="295069"/>
    <lineage>
        <taxon>Bacteria</taxon>
        <taxon>Pseudomonadati</taxon>
        <taxon>Bacteroidota</taxon>
        <taxon>Flavobacteriia</taxon>
        <taxon>Flavobacteriales</taxon>
        <taxon>Weeksellaceae</taxon>
        <taxon>Chryseobacterium group</taxon>
        <taxon>Chryseobacterium</taxon>
    </lineage>
</organism>
<dbReference type="Proteomes" id="UP000199450">
    <property type="component" value="Unassembled WGS sequence"/>
</dbReference>
<dbReference type="InterPro" id="IPR029018">
    <property type="entry name" value="Hex-like_dom2"/>
</dbReference>
<feature type="domain" description="Gylcosyl hydrolase 115 C-terminal" evidence="2">
    <location>
        <begin position="672"/>
        <end position="836"/>
    </location>
</feature>
<proteinExistence type="predicted"/>
<dbReference type="OrthoDB" id="8727830at2"/>
<dbReference type="Gene3D" id="3.20.20.520">
    <property type="entry name" value="Glycosyl hydrolase family 115"/>
    <property type="match status" value="1"/>
</dbReference>
<dbReference type="SUPFAM" id="SSF55545">
    <property type="entry name" value="beta-N-acetylhexosaminidase-like domain"/>
    <property type="match status" value="1"/>
</dbReference>
<dbReference type="GO" id="GO:0016787">
    <property type="term" value="F:hydrolase activity"/>
    <property type="evidence" value="ECO:0007669"/>
    <property type="project" value="UniProtKB-KW"/>
</dbReference>
<dbReference type="Pfam" id="PF17829">
    <property type="entry name" value="GH115_C"/>
    <property type="match status" value="1"/>
</dbReference>
<keyword evidence="1 3" id="KW-0378">Hydrolase</keyword>
<dbReference type="GO" id="GO:0005975">
    <property type="term" value="P:carbohydrate metabolic process"/>
    <property type="evidence" value="ECO:0007669"/>
    <property type="project" value="UniProtKB-ARBA"/>
</dbReference>
<dbReference type="InterPro" id="IPR041437">
    <property type="entry name" value="GH115_C"/>
</dbReference>
<dbReference type="PANTHER" id="PTHR37842">
    <property type="match status" value="1"/>
</dbReference>
<dbReference type="InterPro" id="IPR042301">
    <property type="entry name" value="GH115_sf"/>
</dbReference>
<dbReference type="Gene3D" id="3.30.379.10">
    <property type="entry name" value="Chitobiase/beta-hexosaminidase domain 2-like"/>
    <property type="match status" value="1"/>
</dbReference>
<name>A0A1H7X8X9_9FLAO</name>
<evidence type="ECO:0000313" key="4">
    <source>
        <dbReference type="Proteomes" id="UP000199450"/>
    </source>
</evidence>
<dbReference type="STRING" id="295069.SAMN05421856_102277"/>
<evidence type="ECO:0000256" key="1">
    <source>
        <dbReference type="ARBA" id="ARBA00022801"/>
    </source>
</evidence>
<accession>A0A1H7X8X9</accession>
<reference evidence="4" key="1">
    <citation type="submission" date="2016-10" db="EMBL/GenBank/DDBJ databases">
        <authorList>
            <person name="Varghese N."/>
            <person name="Submissions S."/>
        </authorList>
    </citation>
    <scope>NUCLEOTIDE SEQUENCE [LARGE SCALE GENOMIC DNA]</scope>
    <source>
        <strain evidence="4">DSM 17453</strain>
    </source>
</reference>
<dbReference type="Gene3D" id="2.60.120.1620">
    <property type="match status" value="1"/>
</dbReference>
<sequence>MKTIFNFFSLLITLVFTTIVKAADPFISFTKTENSVVLKEHNSGLMLFSDNDSDKGILRAVANLQSDFQKITGIQPNLISQSSGASGMLIIIGEAGKSKTIDALIKAKKIDGNSIKGKNEKFIIQNVSNPFPGVSEAIVIAGSDKRGTIYGIYEMSQQIGVSPWYYWADVPVEKKENLYFKKGIYTDGEPAVEYRGIFLNDEEPSLGGWARATFGGINSKFYEKVFELILRMKGNYIWPAMWGKAFYDDDVLNGPLANEMGIIMGTSHHEPMAQAQTDWHRYIKKNNLPNVWDYSKNEKVLQEFWKLGLERSKNWEKLVTVGMRGDGDEAMGEGTNISLLEKIVKDQRKIIADVTGKKAEKTPQVWALYKEVQDYYDKGMRVPDDVILLFCDDNWGNVRKLPDLSKPLHKGGYGMYYHFDYVGGPRNSKWINISPIQRVWEQMNLSYEHNVDKVWVVNVGDLKPMEFPISFFLEMAWNPKQFNSKNLLEYTEKWAAQQFGEKYAKEIAAMINLYSKYNRRVTPETLDWKTYSLQNYNEFETVLNDYKSLALEALRLKEKIPAEYQDAYFQLVLYPIDACSNLYEMYYAVAKNKELAAKKDVKANVYADKVKECFDRNAYLDNQYNNVIAGGKWQHMMDQMKIGYKAWFDGKENIMPEVTRVSESEVPKEKVFQEKNGYVSIEAENFARMNNSDRIHWEVIPYFGKTKSGVTTFPQNAYPKADENIYLEYDVNFESKGEFEVQLLLAPTLNFNHNKGLRYEISFDGGTPQVVNFNGHYKGELGRWQSEHIIKSTTKHQISQPGKHTLRFKVLEPGIVMEKILINTGGLQPSYLGAPESEILH</sequence>
<dbReference type="PANTHER" id="PTHR37842:SF2">
    <property type="entry name" value="GYLCOSYL HYDROLASE 115 C-TERMINAL DOMAIN-CONTAINING PROTEIN"/>
    <property type="match status" value="1"/>
</dbReference>
<dbReference type="EMBL" id="FOBV01000002">
    <property type="protein sequence ID" value="SEM30084.1"/>
    <property type="molecule type" value="Genomic_DNA"/>
</dbReference>
<dbReference type="InterPro" id="IPR031924">
    <property type="entry name" value="GH115"/>
</dbReference>
<keyword evidence="4" id="KW-1185">Reference proteome</keyword>
<dbReference type="AlphaFoldDB" id="A0A1H7X8X9"/>